<feature type="binding site" evidence="17">
    <location>
        <begin position="102"/>
        <end position="109"/>
    </location>
    <ligand>
        <name>ATP</name>
        <dbReference type="ChEBI" id="CHEBI:30616"/>
    </ligand>
</feature>
<dbReference type="InterPro" id="IPR036961">
    <property type="entry name" value="Kinesin_motor_dom_sf"/>
</dbReference>
<keyword evidence="4" id="KW-0963">Cytoplasm</keyword>
<dbReference type="SMART" id="SM00129">
    <property type="entry name" value="KISc"/>
    <property type="match status" value="1"/>
</dbReference>
<dbReference type="PROSITE" id="PS50195">
    <property type="entry name" value="PX"/>
    <property type="match status" value="1"/>
</dbReference>
<dbReference type="GO" id="GO:0003777">
    <property type="term" value="F:microtubule motor activity"/>
    <property type="evidence" value="ECO:0007669"/>
    <property type="project" value="InterPro"/>
</dbReference>
<evidence type="ECO:0000256" key="9">
    <source>
        <dbReference type="ARBA" id="ARBA00022840"/>
    </source>
</evidence>
<evidence type="ECO:0000256" key="2">
    <source>
        <dbReference type="ARBA" id="ARBA00004186"/>
    </source>
</evidence>
<keyword evidence="5" id="KW-0597">Phosphoprotein</keyword>
<keyword evidence="13 17" id="KW-0505">Motor protein</keyword>
<dbReference type="FunFam" id="3.30.1520.10:FF:000022">
    <property type="entry name" value="Kinesin family member 16B"/>
    <property type="match status" value="1"/>
</dbReference>
<dbReference type="PROSITE" id="PS00411">
    <property type="entry name" value="KINESIN_MOTOR_1"/>
    <property type="match status" value="1"/>
</dbReference>
<evidence type="ECO:0000256" key="15">
    <source>
        <dbReference type="ARBA" id="ARBA00054846"/>
    </source>
</evidence>
<keyword evidence="11" id="KW-0446">Lipid-binding</keyword>
<feature type="domain" description="Kinesin motor" evidence="20">
    <location>
        <begin position="3"/>
        <end position="358"/>
    </location>
</feature>
<keyword evidence="3" id="KW-0813">Transport</keyword>
<dbReference type="GO" id="GO:0035091">
    <property type="term" value="F:phosphatidylinositol binding"/>
    <property type="evidence" value="ECO:0007669"/>
    <property type="project" value="InterPro"/>
</dbReference>
<gene>
    <name evidence="22" type="primary">LOC112230387</name>
</gene>
<evidence type="ECO:0000313" key="22">
    <source>
        <dbReference type="Ensembl" id="ENSOTSP00005045084.2"/>
    </source>
</evidence>
<dbReference type="GO" id="GO:0005874">
    <property type="term" value="C:microtubule"/>
    <property type="evidence" value="ECO:0007669"/>
    <property type="project" value="UniProtKB-KW"/>
</dbReference>
<keyword evidence="9 17" id="KW-0067">ATP-binding</keyword>
<dbReference type="GO" id="GO:0016192">
    <property type="term" value="P:vesicle-mediated transport"/>
    <property type="evidence" value="ECO:0007669"/>
    <property type="project" value="UniProtKB-ARBA"/>
</dbReference>
<dbReference type="InterPro" id="IPR001752">
    <property type="entry name" value="Kinesin_motor_dom"/>
</dbReference>
<dbReference type="Gene3D" id="2.60.200.20">
    <property type="match status" value="1"/>
</dbReference>
<evidence type="ECO:0000256" key="1">
    <source>
        <dbReference type="ARBA" id="ARBA00004146"/>
    </source>
</evidence>
<feature type="coiled-coil region" evidence="18">
    <location>
        <begin position="373"/>
        <end position="421"/>
    </location>
</feature>
<evidence type="ECO:0000256" key="18">
    <source>
        <dbReference type="SAM" id="Coils"/>
    </source>
</evidence>
<keyword evidence="23" id="KW-1185">Reference proteome</keyword>
<evidence type="ECO:0000256" key="17">
    <source>
        <dbReference type="PROSITE-ProRule" id="PRU00283"/>
    </source>
</evidence>
<accession>A0A8C8G7U9</accession>
<feature type="compositionally biased region" description="Basic and acidic residues" evidence="19">
    <location>
        <begin position="680"/>
        <end position="693"/>
    </location>
</feature>
<feature type="compositionally biased region" description="Basic and acidic residues" evidence="19">
    <location>
        <begin position="879"/>
        <end position="890"/>
    </location>
</feature>
<keyword evidence="10 18" id="KW-0175">Coiled coil</keyword>
<dbReference type="GO" id="GO:0005524">
    <property type="term" value="F:ATP binding"/>
    <property type="evidence" value="ECO:0007669"/>
    <property type="project" value="UniProtKB-UniRule"/>
</dbReference>
<proteinExistence type="inferred from homology"/>
<evidence type="ECO:0000256" key="14">
    <source>
        <dbReference type="ARBA" id="ARBA00023212"/>
    </source>
</evidence>
<dbReference type="InterPro" id="IPR008984">
    <property type="entry name" value="SMAD_FHA_dom_sf"/>
</dbReference>
<comment type="subcellular location">
    <subcellularLocation>
        <location evidence="2">Cytoplasm</location>
        <location evidence="2">Cytoskeleton</location>
        <location evidence="2">Spindle</location>
    </subcellularLocation>
    <subcellularLocation>
        <location evidence="1">Early endosome membrane</location>
    </subcellularLocation>
</comment>
<dbReference type="InterPro" id="IPR000253">
    <property type="entry name" value="FHA_dom"/>
</dbReference>
<feature type="coiled-coil region" evidence="18">
    <location>
        <begin position="953"/>
        <end position="1029"/>
    </location>
</feature>
<evidence type="ECO:0000259" key="21">
    <source>
        <dbReference type="PROSITE" id="PS50195"/>
    </source>
</evidence>
<feature type="region of interest" description="Disordered" evidence="19">
    <location>
        <begin position="879"/>
        <end position="905"/>
    </location>
</feature>
<dbReference type="PANTHER" id="PTHR47117:SF8">
    <property type="entry name" value="KINESIN FAMILY MEMBER 16B"/>
    <property type="match status" value="1"/>
</dbReference>
<dbReference type="GO" id="GO:0007169">
    <property type="term" value="P:cell surface receptor protein tyrosine kinase signaling pathway"/>
    <property type="evidence" value="ECO:0007669"/>
    <property type="project" value="UniProtKB-ARBA"/>
</dbReference>
<dbReference type="Ensembl" id="ENSOTST00005049018.2">
    <property type="protein sequence ID" value="ENSOTSP00005045084.2"/>
    <property type="gene ID" value="ENSOTSG00005021886.2"/>
</dbReference>
<evidence type="ECO:0000256" key="4">
    <source>
        <dbReference type="ARBA" id="ARBA00022490"/>
    </source>
</evidence>
<protein>
    <recommendedName>
        <fullName evidence="16">Kinesin-like protein KIF16B</fullName>
    </recommendedName>
</protein>
<evidence type="ECO:0000256" key="13">
    <source>
        <dbReference type="ARBA" id="ARBA00023175"/>
    </source>
</evidence>
<evidence type="ECO:0000313" key="23">
    <source>
        <dbReference type="Proteomes" id="UP000694402"/>
    </source>
</evidence>
<dbReference type="GO" id="GO:0005819">
    <property type="term" value="C:spindle"/>
    <property type="evidence" value="ECO:0007669"/>
    <property type="project" value="UniProtKB-SubCell"/>
</dbReference>
<dbReference type="InterPro" id="IPR001683">
    <property type="entry name" value="PX_dom"/>
</dbReference>
<comment type="similarity">
    <text evidence="17">Belongs to the TRAFAC class myosin-kinesin ATPase superfamily. Kinesin family.</text>
</comment>
<dbReference type="InterPro" id="IPR019821">
    <property type="entry name" value="Kinesin_motor_CS"/>
</dbReference>
<dbReference type="Pfam" id="PF00225">
    <property type="entry name" value="Kinesin"/>
    <property type="match status" value="1"/>
</dbReference>
<keyword evidence="8" id="KW-0967">Endosome</keyword>
<dbReference type="PRINTS" id="PR00380">
    <property type="entry name" value="KINESINHEAVY"/>
</dbReference>
<keyword evidence="6" id="KW-0493">Microtubule</keyword>
<dbReference type="GO" id="GO:0031901">
    <property type="term" value="C:early endosome membrane"/>
    <property type="evidence" value="ECO:0007669"/>
    <property type="project" value="UniProtKB-SubCell"/>
</dbReference>
<feature type="compositionally biased region" description="Basic and acidic residues" evidence="19">
    <location>
        <begin position="711"/>
        <end position="724"/>
    </location>
</feature>
<dbReference type="Proteomes" id="UP000694402">
    <property type="component" value="Unassembled WGS sequence"/>
</dbReference>
<dbReference type="CDD" id="cd06874">
    <property type="entry name" value="PX_KIF16B_SNX23"/>
    <property type="match status" value="1"/>
</dbReference>
<dbReference type="SMART" id="SM00312">
    <property type="entry name" value="PX"/>
    <property type="match status" value="1"/>
</dbReference>
<dbReference type="GO" id="GO:0007018">
    <property type="term" value="P:microtubule-based movement"/>
    <property type="evidence" value="ECO:0007669"/>
    <property type="project" value="InterPro"/>
</dbReference>
<evidence type="ECO:0000256" key="5">
    <source>
        <dbReference type="ARBA" id="ARBA00022553"/>
    </source>
</evidence>
<dbReference type="CDD" id="cd01365">
    <property type="entry name" value="KISc_KIF1A_KIF1B"/>
    <property type="match status" value="1"/>
</dbReference>
<dbReference type="GO" id="GO:0008017">
    <property type="term" value="F:microtubule binding"/>
    <property type="evidence" value="ECO:0007669"/>
    <property type="project" value="InterPro"/>
</dbReference>
<dbReference type="SUPFAM" id="SSF64268">
    <property type="entry name" value="PX domain"/>
    <property type="match status" value="1"/>
</dbReference>
<evidence type="ECO:0000256" key="7">
    <source>
        <dbReference type="ARBA" id="ARBA00022741"/>
    </source>
</evidence>
<keyword evidence="7 17" id="KW-0547">Nucleotide-binding</keyword>
<evidence type="ECO:0000256" key="16">
    <source>
        <dbReference type="ARBA" id="ARBA00074951"/>
    </source>
</evidence>
<dbReference type="GeneTree" id="ENSGT00940000162838"/>
<evidence type="ECO:0000256" key="3">
    <source>
        <dbReference type="ARBA" id="ARBA00022448"/>
    </source>
</evidence>
<reference evidence="22" key="2">
    <citation type="submission" date="2025-09" db="UniProtKB">
        <authorList>
            <consortium name="Ensembl"/>
        </authorList>
    </citation>
    <scope>IDENTIFICATION</scope>
</reference>
<keyword evidence="12" id="KW-0472">Membrane</keyword>
<dbReference type="Pfam" id="PF00498">
    <property type="entry name" value="FHA"/>
    <property type="match status" value="1"/>
</dbReference>
<evidence type="ECO:0000256" key="10">
    <source>
        <dbReference type="ARBA" id="ARBA00023054"/>
    </source>
</evidence>
<dbReference type="SUPFAM" id="SSF49879">
    <property type="entry name" value="SMAD/FHA domain"/>
    <property type="match status" value="1"/>
</dbReference>
<dbReference type="Gene3D" id="3.30.1520.10">
    <property type="entry name" value="Phox-like domain"/>
    <property type="match status" value="1"/>
</dbReference>
<dbReference type="InterPro" id="IPR027417">
    <property type="entry name" value="P-loop_NTPase"/>
</dbReference>
<sequence length="1256" mass="143966">MASVRVAVRLRPMNRREKDLTAKNIIEMKGDKTTITNLKIPDGITGDSMRESKKTFTYDFSYDSADSKSNTFISQEKVFKDLGSDVLKAAFQGYNACIFAYGQTGSGKSYTMMGNPGDAGLIPRICEGLFSRIAGMTRWDEASFRTEVSYLEIYNERVRDLLRRKSTQTYNLRVREHPKDGPYVEDLSKHLVQNYHDVEELMEAGNINRTTAATGMNDTSSRSHAIFTINFTQAKFDAEMPCETISKIHLVDLAGSERADATGATGVRLKEGGNINKSLVTLGNVISALADLSQDGVNTNLKKKQVFVPYRDSVLTWLLKDSLGGNSKTIMIATISPADVNYGETLSTLRYANRAKNIINKPTINEDCNVKLIRELRAEIARLKALLVQGNQIALLDSPTALSMEEKLHQNEARVLELTKEWTNKWNETQNILKEETLALRKEGIGVVLDSELPHLIGIDDDLLSTGIILYHLKEGRTNVGRDDASTVQDIVLHGLDLESEHCMFANQTGTVTLVPLNGAQCSVNGVQVTEASPLNQGAVILLGRTNMFRFNHPKEAAKLREKRKSGLLSSFSLSMTDLNKSCENLSTVMLYNPGLEFERQQREELEKLEHKRRLIKEMEDRQKCEKAELERLQQEVESQRKESEQVQQRIRRQEETLRCRSQDIESRLRDLLAEKQRFEEERHRETKELELHRRQRRKQQEEREDEKSQDEEARRHSEAAERAEQAEIFRELERLKREHEEQAVRLEAERRRLEEREMEQLGLVGRLEEQLRERHEAAAALLTREDTRRLEEGRRALAEIRSALLCAKEASGRSDCDGMGEEAGRAAQVRYTDFKAAQVEELGQLEEGLRLQKECLEKEVASERAALAVLVHAHKERQRQLRETQEKGAQDSSELSQEEQRMQQAEQRLLFKERRLASLTDSLLPAVAEERQRAEELLKLGSSSDNTLYQVEKELEEKEERLTSHCASAEQLQQLQETYEFTANVARQEKKVRRKEKEILESREKQQRESLEQAVARLERRHSALRRSVSLDPESVESRHTASVLGPARELDQERCALSLSVDRINAYIEEEVKRRLQKLNRFNGDKNIELSLSSESLQHRFVSVPLGTNSDCLKDPVKISIPRYVLRGQGKDEHFEFEIKITVMDETWTVFRRYSRFREMHKTLKMKFPELAALEFPPKKLFGNRDERMVAERQSHLEKYLKNFFRVMMSPSSGSPLRTDSDSEGGLQLSKHAICDFSPFFKKGVFDYSSHGTG</sequence>
<reference evidence="22" key="1">
    <citation type="submission" date="2025-08" db="UniProtKB">
        <authorList>
            <consortium name="Ensembl"/>
        </authorList>
    </citation>
    <scope>IDENTIFICATION</scope>
</reference>
<dbReference type="PROSITE" id="PS50067">
    <property type="entry name" value="KINESIN_MOTOR_2"/>
    <property type="match status" value="1"/>
</dbReference>
<evidence type="ECO:0000256" key="8">
    <source>
        <dbReference type="ARBA" id="ARBA00022753"/>
    </source>
</evidence>
<feature type="region of interest" description="Disordered" evidence="19">
    <location>
        <begin position="680"/>
        <end position="724"/>
    </location>
</feature>
<dbReference type="FunFam" id="3.40.850.10:FF:000021">
    <property type="entry name" value="kinesin-like protein KIF16B isoform X1"/>
    <property type="match status" value="1"/>
</dbReference>
<evidence type="ECO:0000256" key="11">
    <source>
        <dbReference type="ARBA" id="ARBA00023121"/>
    </source>
</evidence>
<evidence type="ECO:0000256" key="19">
    <source>
        <dbReference type="SAM" id="MobiDB-lite"/>
    </source>
</evidence>
<evidence type="ECO:0000259" key="20">
    <source>
        <dbReference type="PROSITE" id="PS50067"/>
    </source>
</evidence>
<dbReference type="InterPro" id="IPR036871">
    <property type="entry name" value="PX_dom_sf"/>
</dbReference>
<feature type="domain" description="PX" evidence="21">
    <location>
        <begin position="1117"/>
        <end position="1256"/>
    </location>
</feature>
<organism evidence="22 23">
    <name type="scientific">Oncorhynchus tshawytscha</name>
    <name type="common">Chinook salmon</name>
    <name type="synonym">Salmo tshawytscha</name>
    <dbReference type="NCBI Taxonomy" id="74940"/>
    <lineage>
        <taxon>Eukaryota</taxon>
        <taxon>Metazoa</taxon>
        <taxon>Chordata</taxon>
        <taxon>Craniata</taxon>
        <taxon>Vertebrata</taxon>
        <taxon>Euteleostomi</taxon>
        <taxon>Actinopterygii</taxon>
        <taxon>Neopterygii</taxon>
        <taxon>Teleostei</taxon>
        <taxon>Protacanthopterygii</taxon>
        <taxon>Salmoniformes</taxon>
        <taxon>Salmonidae</taxon>
        <taxon>Salmoninae</taxon>
        <taxon>Oncorhynchus</taxon>
    </lineage>
</organism>
<dbReference type="SUPFAM" id="SSF52540">
    <property type="entry name" value="P-loop containing nucleoside triphosphate hydrolases"/>
    <property type="match status" value="1"/>
</dbReference>
<dbReference type="Pfam" id="PF00787">
    <property type="entry name" value="PX"/>
    <property type="match status" value="1"/>
</dbReference>
<evidence type="ECO:0000256" key="12">
    <source>
        <dbReference type="ARBA" id="ARBA00023136"/>
    </source>
</evidence>
<comment type="function">
    <text evidence="15">Plus end-directed microtubule-dependent motor protein involved in endosome transport and receptor recycling and degradation. Regulates the plus end motility of early endosomes and the balance between recycling and degradation of receptors such as EGF receptor (EGFR) and FGF receptor (FGFR). Regulates the Golgi to endosome transport of FGFR-containing vesicles during early development, a key process for developing basement membrane and epiblast and primitive endoderm lineages during early postimplantation development.</text>
</comment>
<dbReference type="AlphaFoldDB" id="A0A8C8G7U9"/>
<dbReference type="Gene3D" id="3.40.850.10">
    <property type="entry name" value="Kinesin motor domain"/>
    <property type="match status" value="1"/>
</dbReference>
<name>A0A8C8G7U9_ONCTS</name>
<dbReference type="FunFam" id="2.60.200.20:FF:000005">
    <property type="entry name" value="Kinesin family member 16B"/>
    <property type="match status" value="1"/>
</dbReference>
<keyword evidence="14" id="KW-0206">Cytoskeleton</keyword>
<evidence type="ECO:0000256" key="6">
    <source>
        <dbReference type="ARBA" id="ARBA00022701"/>
    </source>
</evidence>
<dbReference type="PANTHER" id="PTHR47117">
    <property type="entry name" value="STAR-RELATED LIPID TRANSFER PROTEIN 9"/>
    <property type="match status" value="1"/>
</dbReference>